<name>A0A1Q9E6A0_SYMMI</name>
<sequence length="604" mass="66933">MNSSKSAAELWATLPRRFRAEYGSASGLVPSACVLAFLVDSADDMASLVAQYAPGDAHLSNVARALWAQAQGEASAACKRRSLVDPAWQRVLLARRLPQSETTVPGLCDTLSWLRSKSGACRRSGKLLLRGPKQLSRVEDGQSREAVDKQRLLHWRRELAELVSEAGLPIAAQAQLASAPEEIIVASQGAMRASTIRKKVREWRKLRNFCLGACGCPWPSHVGVVLDYLRERVDEHCGRTVPEAVVSAFAFMEKVGCATHDLEVGAPPTRKAPLLPLVMVGALELMVVDVQKTKTTGAGKRIRHLPIYICHSAYFMAPDWLTVGCKVWSDPEMSFGRDYFLPLPKPDWTGVCTRMAEYADSAGLSVQLLRRLHVPRRQGSTWVQSKHPLLVCDAAAVFWKEHSERNWLNSMLAAIEVSKELRDYVGRWHVSSSDEYLRTAQQVVIGLQERLVNYFCGPDRWDLRSAGLDELETHLRARGVAPGPIQRQCSNFHLPAKWCLRVPEPLVPAPSVSAEAVETVEDVDDADLHSPFFVTVVGKKRLRRLHRRGGCGVSVLEVQESEPVWDLKGLVYNLACQHCWRPGESTVSEAEEADDSGRASDGED</sequence>
<dbReference type="Proteomes" id="UP000186817">
    <property type="component" value="Unassembled WGS sequence"/>
</dbReference>
<feature type="region of interest" description="Disordered" evidence="1">
    <location>
        <begin position="585"/>
        <end position="604"/>
    </location>
</feature>
<dbReference type="OrthoDB" id="415846at2759"/>
<evidence type="ECO:0000313" key="2">
    <source>
        <dbReference type="EMBL" id="OLQ02939.1"/>
    </source>
</evidence>
<organism evidence="2 3">
    <name type="scientific">Symbiodinium microadriaticum</name>
    <name type="common">Dinoflagellate</name>
    <name type="synonym">Zooxanthella microadriatica</name>
    <dbReference type="NCBI Taxonomy" id="2951"/>
    <lineage>
        <taxon>Eukaryota</taxon>
        <taxon>Sar</taxon>
        <taxon>Alveolata</taxon>
        <taxon>Dinophyceae</taxon>
        <taxon>Suessiales</taxon>
        <taxon>Symbiodiniaceae</taxon>
        <taxon>Symbiodinium</taxon>
    </lineage>
</organism>
<dbReference type="EMBL" id="LSRX01000250">
    <property type="protein sequence ID" value="OLQ02939.1"/>
    <property type="molecule type" value="Genomic_DNA"/>
</dbReference>
<dbReference type="AlphaFoldDB" id="A0A1Q9E6A0"/>
<keyword evidence="3" id="KW-1185">Reference proteome</keyword>
<dbReference type="OMA" id="KVGCATH"/>
<proteinExistence type="predicted"/>
<feature type="compositionally biased region" description="Basic and acidic residues" evidence="1">
    <location>
        <begin position="595"/>
        <end position="604"/>
    </location>
</feature>
<reference evidence="2 3" key="1">
    <citation type="submission" date="2016-02" db="EMBL/GenBank/DDBJ databases">
        <title>Genome analysis of coral dinoflagellate symbionts highlights evolutionary adaptations to a symbiotic lifestyle.</title>
        <authorList>
            <person name="Aranda M."/>
            <person name="Li Y."/>
            <person name="Liew Y.J."/>
            <person name="Baumgarten S."/>
            <person name="Simakov O."/>
            <person name="Wilson M."/>
            <person name="Piel J."/>
            <person name="Ashoor H."/>
            <person name="Bougouffa S."/>
            <person name="Bajic V.B."/>
            <person name="Ryu T."/>
            <person name="Ravasi T."/>
            <person name="Bayer T."/>
            <person name="Micklem G."/>
            <person name="Kim H."/>
            <person name="Bhak J."/>
            <person name="Lajeunesse T.C."/>
            <person name="Voolstra C.R."/>
        </authorList>
    </citation>
    <scope>NUCLEOTIDE SEQUENCE [LARGE SCALE GENOMIC DNA]</scope>
    <source>
        <strain evidence="2 3">CCMP2467</strain>
    </source>
</reference>
<accession>A0A1Q9E6A0</accession>
<evidence type="ECO:0000313" key="3">
    <source>
        <dbReference type="Proteomes" id="UP000186817"/>
    </source>
</evidence>
<comment type="caution">
    <text evidence="2">The sequence shown here is derived from an EMBL/GenBank/DDBJ whole genome shotgun (WGS) entry which is preliminary data.</text>
</comment>
<evidence type="ECO:0000256" key="1">
    <source>
        <dbReference type="SAM" id="MobiDB-lite"/>
    </source>
</evidence>
<gene>
    <name evidence="2" type="ORF">AK812_SmicGene14160</name>
</gene>
<protein>
    <submittedName>
        <fullName evidence="2">Uncharacterized protein</fullName>
    </submittedName>
</protein>